<evidence type="ECO:0000313" key="2">
    <source>
        <dbReference type="EMBL" id="MFD2648787.1"/>
    </source>
</evidence>
<dbReference type="Gene3D" id="3.90.550.10">
    <property type="entry name" value="Spore Coat Polysaccharide Biosynthesis Protein SpsA, Chain A"/>
    <property type="match status" value="1"/>
</dbReference>
<dbReference type="CDD" id="cd04196">
    <property type="entry name" value="GT_2_like_d"/>
    <property type="match status" value="1"/>
</dbReference>
<gene>
    <name evidence="2" type="ORF">ACFSX5_13415</name>
</gene>
<dbReference type="Proteomes" id="UP001597521">
    <property type="component" value="Unassembled WGS sequence"/>
</dbReference>
<dbReference type="InterPro" id="IPR029044">
    <property type="entry name" value="Nucleotide-diphossugar_trans"/>
</dbReference>
<evidence type="ECO:0000259" key="1">
    <source>
        <dbReference type="Pfam" id="PF00535"/>
    </source>
</evidence>
<feature type="domain" description="Glycosyltransferase 2-like" evidence="1">
    <location>
        <begin position="5"/>
        <end position="109"/>
    </location>
</feature>
<dbReference type="EMBL" id="JBHUNP010000001">
    <property type="protein sequence ID" value="MFD2648787.1"/>
    <property type="molecule type" value="Genomic_DNA"/>
</dbReference>
<sequence length="295" mass="33336">MRTVTVMMSVYNGQRFLQEQIDSILAQDGVDVRLIIRDDGSMDATRRIIEGYGDLVEARCGDNLGVCESFLQVAFDAPLDSDFYAFSDADDVWETDKLLRGVTAIEQCNGPALYASRMKLVDERLNFIGWSPDISGKLGFGHALVQGGLGGATAVMNRSLFELFRSHRPRRATLHDHWLYLLSSGLGEVRFDRDSRILYRQHGSNTIGGRPSGAKLWARRLTEVLQKDKAKRQAEEFHEIFGHALSTEKRAVIQKYIWHGSTLYRRLSFAISNPLIFNNKKSKLFYAVRVLGGRT</sequence>
<comment type="caution">
    <text evidence="2">The sequence shown here is derived from an EMBL/GenBank/DDBJ whole genome shotgun (WGS) entry which is preliminary data.</text>
</comment>
<dbReference type="RefSeq" id="WP_386834091.1">
    <property type="nucleotide sequence ID" value="NZ_JBHUNP010000001.1"/>
</dbReference>
<dbReference type="Pfam" id="PF00535">
    <property type="entry name" value="Glycos_transf_2"/>
    <property type="match status" value="1"/>
</dbReference>
<accession>A0ABW5QM68</accession>
<dbReference type="SUPFAM" id="SSF53448">
    <property type="entry name" value="Nucleotide-diphospho-sugar transferases"/>
    <property type="match status" value="1"/>
</dbReference>
<organism evidence="2 3">
    <name type="scientific">Devosia albogilva</name>
    <dbReference type="NCBI Taxonomy" id="429726"/>
    <lineage>
        <taxon>Bacteria</taxon>
        <taxon>Pseudomonadati</taxon>
        <taxon>Pseudomonadota</taxon>
        <taxon>Alphaproteobacteria</taxon>
        <taxon>Hyphomicrobiales</taxon>
        <taxon>Devosiaceae</taxon>
        <taxon>Devosia</taxon>
    </lineage>
</organism>
<name>A0ABW5QM68_9HYPH</name>
<proteinExistence type="predicted"/>
<protein>
    <submittedName>
        <fullName evidence="2">Glycosyltransferase family 2 protein</fullName>
    </submittedName>
</protein>
<evidence type="ECO:0000313" key="3">
    <source>
        <dbReference type="Proteomes" id="UP001597521"/>
    </source>
</evidence>
<dbReference type="InterPro" id="IPR001173">
    <property type="entry name" value="Glyco_trans_2-like"/>
</dbReference>
<reference evidence="3" key="1">
    <citation type="journal article" date="2019" name="Int. J. Syst. Evol. Microbiol.">
        <title>The Global Catalogue of Microorganisms (GCM) 10K type strain sequencing project: providing services to taxonomists for standard genome sequencing and annotation.</title>
        <authorList>
            <consortium name="The Broad Institute Genomics Platform"/>
            <consortium name="The Broad Institute Genome Sequencing Center for Infectious Disease"/>
            <person name="Wu L."/>
            <person name="Ma J."/>
        </authorList>
    </citation>
    <scope>NUCLEOTIDE SEQUENCE [LARGE SCALE GENOMIC DNA]</scope>
    <source>
        <strain evidence="3">CCM 7427</strain>
    </source>
</reference>
<keyword evidence="3" id="KW-1185">Reference proteome</keyword>